<dbReference type="AlphaFoldDB" id="A0A0L0UH81"/>
<dbReference type="CDD" id="cd00176">
    <property type="entry name" value="SPEC"/>
    <property type="match status" value="1"/>
</dbReference>
<name>A0A0L0UH81_9BASI</name>
<dbReference type="PANTHER" id="PTHR11915">
    <property type="entry name" value="SPECTRIN/FILAMIN RELATED CYTOSKELETAL PROTEIN"/>
    <property type="match status" value="1"/>
</dbReference>
<comment type="subcellular location">
    <subcellularLocation>
        <location evidence="1">Cytoplasm</location>
        <location evidence="1">Cytoskeleton</location>
    </subcellularLocation>
</comment>
<keyword evidence="10" id="KW-1185">Reference proteome</keyword>
<evidence type="ECO:0000256" key="5">
    <source>
        <dbReference type="ARBA" id="ARBA00022553"/>
    </source>
</evidence>
<dbReference type="EMBL" id="AJIL01009699">
    <property type="protein sequence ID" value="KNE86431.1"/>
    <property type="molecule type" value="Genomic_DNA"/>
</dbReference>
<evidence type="ECO:0000256" key="3">
    <source>
        <dbReference type="ARBA" id="ARBA00022467"/>
    </source>
</evidence>
<keyword evidence="5" id="KW-0597">Phosphoprotein</keyword>
<evidence type="ECO:0000256" key="4">
    <source>
        <dbReference type="ARBA" id="ARBA00022490"/>
    </source>
</evidence>
<dbReference type="GO" id="GO:0005737">
    <property type="term" value="C:cytoplasm"/>
    <property type="evidence" value="ECO:0007669"/>
    <property type="project" value="UniProtKB-ARBA"/>
</dbReference>
<feature type="non-terminal residue" evidence="9">
    <location>
        <position position="148"/>
    </location>
</feature>
<dbReference type="GO" id="GO:0051693">
    <property type="term" value="P:actin filament capping"/>
    <property type="evidence" value="ECO:0007669"/>
    <property type="project" value="UniProtKB-KW"/>
</dbReference>
<dbReference type="Pfam" id="PF00435">
    <property type="entry name" value="Spectrin"/>
    <property type="match status" value="2"/>
</dbReference>
<dbReference type="Gene3D" id="1.20.58.60">
    <property type="match status" value="2"/>
</dbReference>
<dbReference type="Proteomes" id="UP000054564">
    <property type="component" value="Unassembled WGS sequence"/>
</dbReference>
<accession>A0A0L0UH81</accession>
<dbReference type="SMART" id="SM00150">
    <property type="entry name" value="SPEC"/>
    <property type="match status" value="1"/>
</dbReference>
<keyword evidence="7" id="KW-0009">Actin-binding</keyword>
<evidence type="ECO:0000256" key="1">
    <source>
        <dbReference type="ARBA" id="ARBA00004245"/>
    </source>
</evidence>
<evidence type="ECO:0000256" key="6">
    <source>
        <dbReference type="ARBA" id="ARBA00022737"/>
    </source>
</evidence>
<organism evidence="9 10">
    <name type="scientific">Puccinia striiformis f. sp. tritici PST-78</name>
    <dbReference type="NCBI Taxonomy" id="1165861"/>
    <lineage>
        <taxon>Eukaryota</taxon>
        <taxon>Fungi</taxon>
        <taxon>Dikarya</taxon>
        <taxon>Basidiomycota</taxon>
        <taxon>Pucciniomycotina</taxon>
        <taxon>Pucciniomycetes</taxon>
        <taxon>Pucciniales</taxon>
        <taxon>Pucciniaceae</taxon>
        <taxon>Puccinia</taxon>
    </lineage>
</organism>
<reference evidence="10" key="1">
    <citation type="submission" date="2014-03" db="EMBL/GenBank/DDBJ databases">
        <title>The Genome Sequence of Puccinia striiformis f. sp. tritici PST-78.</title>
        <authorList>
            <consortium name="The Broad Institute Genome Sequencing Platform"/>
            <person name="Cuomo C."/>
            <person name="Hulbert S."/>
            <person name="Chen X."/>
            <person name="Walker B."/>
            <person name="Young S.K."/>
            <person name="Zeng Q."/>
            <person name="Gargeya S."/>
            <person name="Fitzgerald M."/>
            <person name="Haas B."/>
            <person name="Abouelleil A."/>
            <person name="Alvarado L."/>
            <person name="Arachchi H.M."/>
            <person name="Berlin A.M."/>
            <person name="Chapman S.B."/>
            <person name="Goldberg J."/>
            <person name="Griggs A."/>
            <person name="Gujja S."/>
            <person name="Hansen M."/>
            <person name="Howarth C."/>
            <person name="Imamovic A."/>
            <person name="Larimer J."/>
            <person name="McCowan C."/>
            <person name="Montmayeur A."/>
            <person name="Murphy C."/>
            <person name="Neiman D."/>
            <person name="Pearson M."/>
            <person name="Priest M."/>
            <person name="Roberts A."/>
            <person name="Saif S."/>
            <person name="Shea T."/>
            <person name="Sisk P."/>
            <person name="Sykes S."/>
            <person name="Wortman J."/>
            <person name="Nusbaum C."/>
            <person name="Birren B."/>
        </authorList>
    </citation>
    <scope>NUCLEOTIDE SEQUENCE [LARGE SCALE GENOMIC DNA]</scope>
    <source>
        <strain evidence="10">race PST-78</strain>
    </source>
</reference>
<sequence>HEDFEKSLAAQEEKIKALDIFEENVLLGQHYAADDVAQRRQMLLHRRSALQEKSARRRQLLEDSNRYQQFEHDCDETKGWISEKLKFATDDSYLDPTNLNGKMQKHQNFEHELNANKSRIEDITTVGTELIDKKHYASDQINTRMQEI</sequence>
<dbReference type="GO" id="GO:0005856">
    <property type="term" value="C:cytoskeleton"/>
    <property type="evidence" value="ECO:0007669"/>
    <property type="project" value="UniProtKB-SubCell"/>
</dbReference>
<comment type="caution">
    <text evidence="9">The sequence shown here is derived from an EMBL/GenBank/DDBJ whole genome shotgun (WGS) entry which is preliminary data.</text>
</comment>
<keyword evidence="8" id="KW-0206">Cytoskeleton</keyword>
<keyword evidence="4" id="KW-0963">Cytoplasm</keyword>
<evidence type="ECO:0000313" key="9">
    <source>
        <dbReference type="EMBL" id="KNE86431.1"/>
    </source>
</evidence>
<evidence type="ECO:0000256" key="7">
    <source>
        <dbReference type="ARBA" id="ARBA00023203"/>
    </source>
</evidence>
<keyword evidence="3" id="KW-0117">Actin capping</keyword>
<feature type="non-terminal residue" evidence="9">
    <location>
        <position position="1"/>
    </location>
</feature>
<comment type="similarity">
    <text evidence="2">Belongs to the spectrin family.</text>
</comment>
<dbReference type="SUPFAM" id="SSF46966">
    <property type="entry name" value="Spectrin repeat"/>
    <property type="match status" value="1"/>
</dbReference>
<proteinExistence type="inferred from homology"/>
<dbReference type="InterPro" id="IPR002017">
    <property type="entry name" value="Spectrin_repeat"/>
</dbReference>
<dbReference type="FunFam" id="1.20.58.60:FF:000020">
    <property type="entry name" value="Spectrin alpha chain, non-erythrocytic 1"/>
    <property type="match status" value="1"/>
</dbReference>
<dbReference type="STRING" id="1165861.A0A0L0UH81"/>
<evidence type="ECO:0008006" key="11">
    <source>
        <dbReference type="Google" id="ProtNLM"/>
    </source>
</evidence>
<evidence type="ECO:0000256" key="8">
    <source>
        <dbReference type="ARBA" id="ARBA00023212"/>
    </source>
</evidence>
<evidence type="ECO:0000313" key="10">
    <source>
        <dbReference type="Proteomes" id="UP000054564"/>
    </source>
</evidence>
<evidence type="ECO:0000256" key="2">
    <source>
        <dbReference type="ARBA" id="ARBA00006826"/>
    </source>
</evidence>
<dbReference type="InterPro" id="IPR018159">
    <property type="entry name" value="Spectrin/alpha-actinin"/>
</dbReference>
<gene>
    <name evidence="9" type="ORF">PSTG_20208</name>
</gene>
<keyword evidence="6" id="KW-0677">Repeat</keyword>
<protein>
    <recommendedName>
        <fullName evidence="11">t-SNARE coiled-coil homology domain-containing protein</fullName>
    </recommendedName>
</protein>
<dbReference type="GO" id="GO:0003779">
    <property type="term" value="F:actin binding"/>
    <property type="evidence" value="ECO:0007669"/>
    <property type="project" value="UniProtKB-KW"/>
</dbReference>